<dbReference type="GO" id="GO:0046872">
    <property type="term" value="F:metal ion binding"/>
    <property type="evidence" value="ECO:0007669"/>
    <property type="project" value="UniProtKB-KW"/>
</dbReference>
<feature type="binding site" evidence="4">
    <location>
        <position position="137"/>
    </location>
    <ligand>
        <name>a divalent metal cation</name>
        <dbReference type="ChEBI" id="CHEBI:60240"/>
        <label>2</label>
    </ligand>
</feature>
<evidence type="ECO:0000313" key="5">
    <source>
        <dbReference type="EMBL" id="EKO15365.1"/>
    </source>
</evidence>
<dbReference type="GO" id="GO:0005829">
    <property type="term" value="C:cytosol"/>
    <property type="evidence" value="ECO:0007669"/>
    <property type="project" value="TreeGrafter"/>
</dbReference>
<dbReference type="EMBL" id="AHMY02000047">
    <property type="protein sequence ID" value="EKO15365.1"/>
    <property type="molecule type" value="Genomic_DNA"/>
</dbReference>
<evidence type="ECO:0000256" key="4">
    <source>
        <dbReference type="PIRSR" id="PIRSR005902-1"/>
    </source>
</evidence>
<evidence type="ECO:0000256" key="1">
    <source>
        <dbReference type="ARBA" id="ARBA00009275"/>
    </source>
</evidence>
<dbReference type="SUPFAM" id="SSF51556">
    <property type="entry name" value="Metallo-dependent hydrolases"/>
    <property type="match status" value="1"/>
</dbReference>
<proteinExistence type="inferred from homology"/>
<feature type="binding site" evidence="4">
    <location>
        <position position="161"/>
    </location>
    <ligand>
        <name>a divalent metal cation</name>
        <dbReference type="ChEBI" id="CHEBI:60240"/>
        <label>2</label>
    </ligand>
</feature>
<dbReference type="AlphaFoldDB" id="A0A0E2B2A4"/>
<dbReference type="RefSeq" id="WP_004765686.1">
    <property type="nucleotide sequence ID" value="NZ_AHMY02000047.1"/>
</dbReference>
<keyword evidence="2 4" id="KW-0479">Metal-binding</keyword>
<dbReference type="CDD" id="cd01310">
    <property type="entry name" value="TatD_DNAse"/>
    <property type="match status" value="1"/>
</dbReference>
<dbReference type="PIRSF" id="PIRSF005902">
    <property type="entry name" value="DNase_TatD"/>
    <property type="match status" value="1"/>
</dbReference>
<reference evidence="5 6" key="1">
    <citation type="submission" date="2012-10" db="EMBL/GenBank/DDBJ databases">
        <authorList>
            <person name="Harkins D.M."/>
            <person name="Durkin A.S."/>
            <person name="Brinkac L.M."/>
            <person name="Selengut J.D."/>
            <person name="Sanka R."/>
            <person name="DePew J."/>
            <person name="Purushe J."/>
            <person name="Peacock S.J."/>
            <person name="Thaipadungpanit J."/>
            <person name="Wuthiekanun V.W."/>
            <person name="Day N.P."/>
            <person name="Vinetz J.M."/>
            <person name="Sutton G.G."/>
            <person name="Nelson W.C."/>
            <person name="Fouts D.E."/>
        </authorList>
    </citation>
    <scope>NUCLEOTIDE SEQUENCE [LARGE SCALE GENOMIC DNA]</scope>
    <source>
        <strain evidence="5 6">H1</strain>
    </source>
</reference>
<feature type="binding site" evidence="4">
    <location>
        <position position="101"/>
    </location>
    <ligand>
        <name>a divalent metal cation</name>
        <dbReference type="ChEBI" id="CHEBI:60240"/>
        <label>1</label>
    </ligand>
</feature>
<dbReference type="NCBIfam" id="TIGR00010">
    <property type="entry name" value="YchF/TatD family DNA exonuclease"/>
    <property type="match status" value="1"/>
</dbReference>
<dbReference type="PANTHER" id="PTHR46124">
    <property type="entry name" value="D-AMINOACYL-TRNA DEACYLASE"/>
    <property type="match status" value="1"/>
</dbReference>
<organism evidence="5 6">
    <name type="scientific">Leptospira kirschneri str. H1</name>
    <dbReference type="NCBI Taxonomy" id="1049966"/>
    <lineage>
        <taxon>Bacteria</taxon>
        <taxon>Pseudomonadati</taxon>
        <taxon>Spirochaetota</taxon>
        <taxon>Spirochaetia</taxon>
        <taxon>Leptospirales</taxon>
        <taxon>Leptospiraceae</taxon>
        <taxon>Leptospira</taxon>
    </lineage>
</organism>
<dbReference type="GO" id="GO:0016788">
    <property type="term" value="F:hydrolase activity, acting on ester bonds"/>
    <property type="evidence" value="ECO:0007669"/>
    <property type="project" value="InterPro"/>
</dbReference>
<gene>
    <name evidence="5" type="ORF">LEP1GSC081_1243</name>
</gene>
<evidence type="ECO:0000256" key="2">
    <source>
        <dbReference type="ARBA" id="ARBA00022723"/>
    </source>
</evidence>
<dbReference type="InterPro" id="IPR032466">
    <property type="entry name" value="Metal_Hydrolase"/>
</dbReference>
<dbReference type="PANTHER" id="PTHR46124:SF2">
    <property type="entry name" value="D-AMINOACYL-TRNA DEACYLASE"/>
    <property type="match status" value="1"/>
</dbReference>
<feature type="binding site" evidence="4">
    <location>
        <position position="10"/>
    </location>
    <ligand>
        <name>a divalent metal cation</name>
        <dbReference type="ChEBI" id="CHEBI:60240"/>
        <label>1</label>
    </ligand>
</feature>
<sequence>MVSIIDTHCHLDIIQSQGLEIADSLKNAAESGVKKIVQIGIDLESSIRARSIANEYSNDSLEIRYSIGCHPTETHEFPNKEEILKFVYENLGDSKLSAIGEIGLDYYHTADAKKQQEEILEAFLECSSKTQLPVVIHSRDAKEDTISILKNFRDKAFGVIHCFTYDYLTAKTLVDIGYYISFSGIVAFKNAVEIQEAAQKLPLECMLIETDAPFLAPPPFRGKRNEPSYMKFILDKMFSLRKESNSDVENKLFENSIKFMNRKAYHYNA</sequence>
<name>A0A0E2B2A4_9LEPT</name>
<dbReference type="GO" id="GO:0004536">
    <property type="term" value="F:DNA nuclease activity"/>
    <property type="evidence" value="ECO:0007669"/>
    <property type="project" value="InterPro"/>
</dbReference>
<keyword evidence="3 5" id="KW-0378">Hydrolase</keyword>
<comment type="similarity">
    <text evidence="1">Belongs to the metallo-dependent hydrolases superfamily. TatD-type hydrolase family.</text>
</comment>
<dbReference type="Pfam" id="PF01026">
    <property type="entry name" value="TatD_DNase"/>
    <property type="match status" value="1"/>
</dbReference>
<dbReference type="FunFam" id="3.20.20.140:FF:000005">
    <property type="entry name" value="TatD family hydrolase"/>
    <property type="match status" value="1"/>
</dbReference>
<dbReference type="InterPro" id="IPR018228">
    <property type="entry name" value="DNase_TatD-rel_CS"/>
</dbReference>
<feature type="binding site" evidence="4">
    <location>
        <position position="8"/>
    </location>
    <ligand>
        <name>a divalent metal cation</name>
        <dbReference type="ChEBI" id="CHEBI:60240"/>
        <label>1</label>
    </ligand>
</feature>
<dbReference type="PROSITE" id="PS01137">
    <property type="entry name" value="TATD_1"/>
    <property type="match status" value="1"/>
</dbReference>
<evidence type="ECO:0000313" key="6">
    <source>
        <dbReference type="Proteomes" id="UP000006253"/>
    </source>
</evidence>
<evidence type="ECO:0000256" key="3">
    <source>
        <dbReference type="ARBA" id="ARBA00022801"/>
    </source>
</evidence>
<dbReference type="Gene3D" id="3.20.20.140">
    <property type="entry name" value="Metal-dependent hydrolases"/>
    <property type="match status" value="1"/>
</dbReference>
<accession>A0A0E2B2A4</accession>
<feature type="binding site" evidence="4">
    <location>
        <position position="211"/>
    </location>
    <ligand>
        <name>a divalent metal cation</name>
        <dbReference type="ChEBI" id="CHEBI:60240"/>
        <label>1</label>
    </ligand>
</feature>
<comment type="caution">
    <text evidence="5">The sequence shown here is derived from an EMBL/GenBank/DDBJ whole genome shotgun (WGS) entry which is preliminary data.</text>
</comment>
<dbReference type="PROSITE" id="PS01090">
    <property type="entry name" value="TATD_2"/>
    <property type="match status" value="1"/>
</dbReference>
<dbReference type="Proteomes" id="UP000006253">
    <property type="component" value="Unassembled WGS sequence"/>
</dbReference>
<protein>
    <submittedName>
        <fullName evidence="5">Hydrolase, TatD family</fullName>
    </submittedName>
</protein>
<dbReference type="InterPro" id="IPR001130">
    <property type="entry name" value="TatD-like"/>
</dbReference>
<dbReference type="InterPro" id="IPR015991">
    <property type="entry name" value="TatD/YcfH-like"/>
</dbReference>